<dbReference type="Proteomes" id="UP000646548">
    <property type="component" value="Unassembled WGS sequence"/>
</dbReference>
<dbReference type="InterPro" id="IPR045153">
    <property type="entry name" value="Est1/Ebs1-like"/>
</dbReference>
<organism evidence="1 2">
    <name type="scientific">Oryzias melastigma</name>
    <name type="common">Marine medaka</name>
    <dbReference type="NCBI Taxonomy" id="30732"/>
    <lineage>
        <taxon>Eukaryota</taxon>
        <taxon>Metazoa</taxon>
        <taxon>Chordata</taxon>
        <taxon>Craniata</taxon>
        <taxon>Vertebrata</taxon>
        <taxon>Euteleostomi</taxon>
        <taxon>Actinopterygii</taxon>
        <taxon>Neopterygii</taxon>
        <taxon>Teleostei</taxon>
        <taxon>Neoteleostei</taxon>
        <taxon>Acanthomorphata</taxon>
        <taxon>Ovalentaria</taxon>
        <taxon>Atherinomorphae</taxon>
        <taxon>Beloniformes</taxon>
        <taxon>Adrianichthyidae</taxon>
        <taxon>Oryziinae</taxon>
        <taxon>Oryzias</taxon>
    </lineage>
</organism>
<sequence>MATNSLHSPNTPTSHSFPYAYNMGPYQIPQSNGMYASHGAGQLSGSYRGYSQSGGEGSLNVEDTEQQTRGEMGRMLRAADAHEVQLSNLMSRDRVSADGLDRMAQLRADLLRLYEQVILTDIEFSDSQNVDQALWKNVFYQVIERFRQLLKDPSYDNTPHIRNMLLTLPG</sequence>
<evidence type="ECO:0000313" key="2">
    <source>
        <dbReference type="Proteomes" id="UP000646548"/>
    </source>
</evidence>
<dbReference type="AlphaFoldDB" id="A0A834EZU9"/>
<proteinExistence type="predicted"/>
<dbReference type="GO" id="GO:0042162">
    <property type="term" value="F:telomeric DNA binding"/>
    <property type="evidence" value="ECO:0007669"/>
    <property type="project" value="TreeGrafter"/>
</dbReference>
<gene>
    <name evidence="1" type="ORF">FQA47_007200</name>
</gene>
<dbReference type="GO" id="GO:0000184">
    <property type="term" value="P:nuclear-transcribed mRNA catabolic process, nonsense-mediated decay"/>
    <property type="evidence" value="ECO:0007669"/>
    <property type="project" value="TreeGrafter"/>
</dbReference>
<dbReference type="InterPro" id="IPR011990">
    <property type="entry name" value="TPR-like_helical_dom_sf"/>
</dbReference>
<dbReference type="GO" id="GO:0070034">
    <property type="term" value="F:telomerase RNA binding"/>
    <property type="evidence" value="ECO:0007669"/>
    <property type="project" value="TreeGrafter"/>
</dbReference>
<name>A0A834EZU9_ORYME</name>
<reference evidence="1" key="1">
    <citation type="journal article" name="BMC Genomics">
        <title>Long-read sequencing and de novo genome assembly of marine medaka (Oryzias melastigma).</title>
        <authorList>
            <person name="Liang P."/>
            <person name="Saqib H.S.A."/>
            <person name="Ni X."/>
            <person name="Shen Y."/>
        </authorList>
    </citation>
    <scope>NUCLEOTIDE SEQUENCE</scope>
    <source>
        <strain evidence="1">Bigg-433</strain>
    </source>
</reference>
<dbReference type="PANTHER" id="PTHR15696:SF0">
    <property type="entry name" value="TELOMERASE-BINDING PROTEIN EST1A"/>
    <property type="match status" value="1"/>
</dbReference>
<accession>A0A834EZU9</accession>
<dbReference type="SUPFAM" id="SSF48452">
    <property type="entry name" value="TPR-like"/>
    <property type="match status" value="1"/>
</dbReference>
<evidence type="ECO:0000313" key="1">
    <source>
        <dbReference type="EMBL" id="KAF6715801.1"/>
    </source>
</evidence>
<dbReference type="EMBL" id="WKFB01001027">
    <property type="protein sequence ID" value="KAF6715801.1"/>
    <property type="molecule type" value="Genomic_DNA"/>
</dbReference>
<dbReference type="PANTHER" id="PTHR15696">
    <property type="entry name" value="SMG-7 SUPPRESSOR WITH MORPHOLOGICAL EFFECT ON GENITALIA PROTEIN 7"/>
    <property type="match status" value="1"/>
</dbReference>
<comment type="caution">
    <text evidence="1">The sequence shown here is derived from an EMBL/GenBank/DDBJ whole genome shotgun (WGS) entry which is preliminary data.</text>
</comment>
<protein>
    <submittedName>
        <fullName evidence="1">Telomerase-binding protein EST1A</fullName>
    </submittedName>
</protein>
<dbReference type="Gene3D" id="1.25.40.10">
    <property type="entry name" value="Tetratricopeptide repeat domain"/>
    <property type="match status" value="1"/>
</dbReference>
<dbReference type="GO" id="GO:0005697">
    <property type="term" value="C:telomerase holoenzyme complex"/>
    <property type="evidence" value="ECO:0007669"/>
    <property type="project" value="TreeGrafter"/>
</dbReference>